<keyword evidence="1" id="KW-0732">Signal</keyword>
<keyword evidence="3" id="KW-1185">Reference proteome</keyword>
<evidence type="ECO:0000313" key="3">
    <source>
        <dbReference type="Proteomes" id="UP001501218"/>
    </source>
</evidence>
<evidence type="ECO:0008006" key="4">
    <source>
        <dbReference type="Google" id="ProtNLM"/>
    </source>
</evidence>
<evidence type="ECO:0000313" key="2">
    <source>
        <dbReference type="EMBL" id="GAA2360267.1"/>
    </source>
</evidence>
<feature type="chain" id="PRO_5045431383" description="Secreted protein" evidence="1">
    <location>
        <begin position="24"/>
        <end position="122"/>
    </location>
</feature>
<organism evidence="2 3">
    <name type="scientific">Saccharopolyspora halophila</name>
    <dbReference type="NCBI Taxonomy" id="405551"/>
    <lineage>
        <taxon>Bacteria</taxon>
        <taxon>Bacillati</taxon>
        <taxon>Actinomycetota</taxon>
        <taxon>Actinomycetes</taxon>
        <taxon>Pseudonocardiales</taxon>
        <taxon>Pseudonocardiaceae</taxon>
        <taxon>Saccharopolyspora</taxon>
    </lineage>
</organism>
<sequence>MRKLVVAGLAVVASVVFVPSAYAGDSSAACTTEGQCSGHAAFDHNGDHLYAADTDSDGYGVYVKYYRADVDTWGEFTNRKGSGTTVDHNMNMREGSKIRYRVCRLSSSGGTINCSGWTYGTA</sequence>
<evidence type="ECO:0000256" key="1">
    <source>
        <dbReference type="SAM" id="SignalP"/>
    </source>
</evidence>
<reference evidence="3" key="1">
    <citation type="journal article" date="2019" name="Int. J. Syst. Evol. Microbiol.">
        <title>The Global Catalogue of Microorganisms (GCM) 10K type strain sequencing project: providing services to taxonomists for standard genome sequencing and annotation.</title>
        <authorList>
            <consortium name="The Broad Institute Genomics Platform"/>
            <consortium name="The Broad Institute Genome Sequencing Center for Infectious Disease"/>
            <person name="Wu L."/>
            <person name="Ma J."/>
        </authorList>
    </citation>
    <scope>NUCLEOTIDE SEQUENCE [LARGE SCALE GENOMIC DNA]</scope>
    <source>
        <strain evidence="3">JCM 16221</strain>
    </source>
</reference>
<gene>
    <name evidence="2" type="ORF">GCM10009854_44110</name>
</gene>
<feature type="signal peptide" evidence="1">
    <location>
        <begin position="1"/>
        <end position="23"/>
    </location>
</feature>
<dbReference type="RefSeq" id="WP_344136258.1">
    <property type="nucleotide sequence ID" value="NZ_BAAARA010000021.1"/>
</dbReference>
<accession>A0ABP5TS29</accession>
<dbReference type="Proteomes" id="UP001501218">
    <property type="component" value="Unassembled WGS sequence"/>
</dbReference>
<protein>
    <recommendedName>
        <fullName evidence="4">Secreted protein</fullName>
    </recommendedName>
</protein>
<proteinExistence type="predicted"/>
<comment type="caution">
    <text evidence="2">The sequence shown here is derived from an EMBL/GenBank/DDBJ whole genome shotgun (WGS) entry which is preliminary data.</text>
</comment>
<name>A0ABP5TS29_9PSEU</name>
<dbReference type="EMBL" id="BAAARA010000021">
    <property type="protein sequence ID" value="GAA2360267.1"/>
    <property type="molecule type" value="Genomic_DNA"/>
</dbReference>